<protein>
    <submittedName>
        <fullName evidence="2">Uncharacterized protein</fullName>
    </submittedName>
</protein>
<feature type="compositionally biased region" description="Polar residues" evidence="1">
    <location>
        <begin position="193"/>
        <end position="209"/>
    </location>
</feature>
<evidence type="ECO:0000256" key="1">
    <source>
        <dbReference type="SAM" id="MobiDB-lite"/>
    </source>
</evidence>
<feature type="compositionally biased region" description="Low complexity" evidence="1">
    <location>
        <begin position="149"/>
        <end position="163"/>
    </location>
</feature>
<dbReference type="AlphaFoldDB" id="A0A6A6B780"/>
<evidence type="ECO:0000313" key="2">
    <source>
        <dbReference type="EMBL" id="KAF2138661.1"/>
    </source>
</evidence>
<feature type="region of interest" description="Disordered" evidence="1">
    <location>
        <begin position="364"/>
        <end position="388"/>
    </location>
</feature>
<proteinExistence type="predicted"/>
<keyword evidence="3" id="KW-1185">Reference proteome</keyword>
<dbReference type="Proteomes" id="UP000799438">
    <property type="component" value="Unassembled WGS sequence"/>
</dbReference>
<dbReference type="GeneID" id="54300894"/>
<name>A0A6A6B780_9PEZI</name>
<organism evidence="2 3">
    <name type="scientific">Aplosporella prunicola CBS 121167</name>
    <dbReference type="NCBI Taxonomy" id="1176127"/>
    <lineage>
        <taxon>Eukaryota</taxon>
        <taxon>Fungi</taxon>
        <taxon>Dikarya</taxon>
        <taxon>Ascomycota</taxon>
        <taxon>Pezizomycotina</taxon>
        <taxon>Dothideomycetes</taxon>
        <taxon>Dothideomycetes incertae sedis</taxon>
        <taxon>Botryosphaeriales</taxon>
        <taxon>Aplosporellaceae</taxon>
        <taxon>Aplosporella</taxon>
    </lineage>
</organism>
<dbReference type="EMBL" id="ML995495">
    <property type="protein sequence ID" value="KAF2138661.1"/>
    <property type="molecule type" value="Genomic_DNA"/>
</dbReference>
<feature type="region of interest" description="Disordered" evidence="1">
    <location>
        <begin position="178"/>
        <end position="214"/>
    </location>
</feature>
<dbReference type="RefSeq" id="XP_033394374.1">
    <property type="nucleotide sequence ID" value="XM_033543397.1"/>
</dbReference>
<evidence type="ECO:0000313" key="3">
    <source>
        <dbReference type="Proteomes" id="UP000799438"/>
    </source>
</evidence>
<gene>
    <name evidence="2" type="ORF">K452DRAFT_311149</name>
</gene>
<accession>A0A6A6B780</accession>
<feature type="region of interest" description="Disordered" evidence="1">
    <location>
        <begin position="115"/>
        <end position="164"/>
    </location>
</feature>
<feature type="compositionally biased region" description="Basic and acidic residues" evidence="1">
    <location>
        <begin position="115"/>
        <end position="127"/>
    </location>
</feature>
<sequence length="543" mass="58290">MPFDRGAGQTVKDWLSNCDDPKPETESPAASFKMKMYLPVRALVVPATTAKWDDADFDVEFELTSDTKVLMDRGDGVYETLPEKFLPRMVCLLDDNDVSSTIEVNSAVSARSKIAENLDSPTRHDYKSFSSSSSGEPDDTPHFNLVGFAQSSPAPQSSPAQSSVRLNPVAAEWKPVQFQQPTSHPKTHGSALASGNANVHSTAQHTAAKSSGGYRFDKQVNLENKNVEADTTSVQDHIFVPTTTRPKLIDATGLHEKRMGRIQVNTIKNPITAKGNLLASSSVPPTRDEKSNAMQVFKQRMGALGFDIAEKPKHVSGLVAASPDLPTMVPVRRRSGNLAEPLMQSDGEEADTKYTFDNNNHAEKAQRQISAPPGFNSNTSSSVVADGSHCPISPSRAPPGFNTGHSVPLFTSFLDSSHTSGPGASTPHDKAADLATTLRGEVKEVTNGGRPSTISAASGGLEHLPSGLSAELGFSDRAKETDAGTEKYAKETKAASYSTNVLNREVEVTQAVPNTLSHARGSSLRRGVNPLFLQALKVPLYRQ</sequence>
<feature type="region of interest" description="Disordered" evidence="1">
    <location>
        <begin position="1"/>
        <end position="28"/>
    </location>
</feature>
<reference evidence="2" key="1">
    <citation type="journal article" date="2020" name="Stud. Mycol.">
        <title>101 Dothideomycetes genomes: a test case for predicting lifestyles and emergence of pathogens.</title>
        <authorList>
            <person name="Haridas S."/>
            <person name="Albert R."/>
            <person name="Binder M."/>
            <person name="Bloem J."/>
            <person name="Labutti K."/>
            <person name="Salamov A."/>
            <person name="Andreopoulos B."/>
            <person name="Baker S."/>
            <person name="Barry K."/>
            <person name="Bills G."/>
            <person name="Bluhm B."/>
            <person name="Cannon C."/>
            <person name="Castanera R."/>
            <person name="Culley D."/>
            <person name="Daum C."/>
            <person name="Ezra D."/>
            <person name="Gonzalez J."/>
            <person name="Henrissat B."/>
            <person name="Kuo A."/>
            <person name="Liang C."/>
            <person name="Lipzen A."/>
            <person name="Lutzoni F."/>
            <person name="Magnuson J."/>
            <person name="Mondo S."/>
            <person name="Nolan M."/>
            <person name="Ohm R."/>
            <person name="Pangilinan J."/>
            <person name="Park H.-J."/>
            <person name="Ramirez L."/>
            <person name="Alfaro M."/>
            <person name="Sun H."/>
            <person name="Tritt A."/>
            <person name="Yoshinaga Y."/>
            <person name="Zwiers L.-H."/>
            <person name="Turgeon B."/>
            <person name="Goodwin S."/>
            <person name="Spatafora J."/>
            <person name="Crous P."/>
            <person name="Grigoriev I."/>
        </authorList>
    </citation>
    <scope>NUCLEOTIDE SEQUENCE</scope>
    <source>
        <strain evidence="2">CBS 121167</strain>
    </source>
</reference>